<dbReference type="EMBL" id="JBBPBK010000004">
    <property type="protein sequence ID" value="KAK9286836.1"/>
    <property type="molecule type" value="Genomic_DNA"/>
</dbReference>
<feature type="compositionally biased region" description="Basic and acidic residues" evidence="1">
    <location>
        <begin position="1"/>
        <end position="13"/>
    </location>
</feature>
<organism evidence="3 4">
    <name type="scientific">Liquidambar formosana</name>
    <name type="common">Formosan gum</name>
    <dbReference type="NCBI Taxonomy" id="63359"/>
    <lineage>
        <taxon>Eukaryota</taxon>
        <taxon>Viridiplantae</taxon>
        <taxon>Streptophyta</taxon>
        <taxon>Embryophyta</taxon>
        <taxon>Tracheophyta</taxon>
        <taxon>Spermatophyta</taxon>
        <taxon>Magnoliopsida</taxon>
        <taxon>eudicotyledons</taxon>
        <taxon>Gunneridae</taxon>
        <taxon>Pentapetalae</taxon>
        <taxon>Saxifragales</taxon>
        <taxon>Altingiaceae</taxon>
        <taxon>Liquidambar</taxon>
    </lineage>
</organism>
<feature type="domain" description="Transposase-associated" evidence="2">
    <location>
        <begin position="22"/>
        <end position="96"/>
    </location>
</feature>
<dbReference type="Pfam" id="PF13963">
    <property type="entry name" value="Transpos_assoc"/>
    <property type="match status" value="1"/>
</dbReference>
<protein>
    <recommendedName>
        <fullName evidence="2">Transposase-associated domain-containing protein</fullName>
    </recommendedName>
</protein>
<comment type="caution">
    <text evidence="3">The sequence shown here is derived from an EMBL/GenBank/DDBJ whole genome shotgun (WGS) entry which is preliminary data.</text>
</comment>
<proteinExistence type="predicted"/>
<keyword evidence="4" id="KW-1185">Reference proteome</keyword>
<evidence type="ECO:0000313" key="4">
    <source>
        <dbReference type="Proteomes" id="UP001415857"/>
    </source>
</evidence>
<evidence type="ECO:0000313" key="3">
    <source>
        <dbReference type="EMBL" id="KAK9286836.1"/>
    </source>
</evidence>
<sequence>MTPKPIRELHEPSTGDNMPTDKSWMTISNRACDAYDKGVMEFLDFAFKHIRDSDNKIRCPYINCNNIVRKTRDEVHYDLLRKGIVGTYTTWYYHGERIGDPLIEDDDDGFLNRDKKMGFIRKSQIGIGSIGL</sequence>
<gene>
    <name evidence="3" type="ORF">L1049_015241</name>
</gene>
<reference evidence="3 4" key="1">
    <citation type="journal article" date="2024" name="Plant J.">
        <title>Genome sequences and population genomics reveal climatic adaptation and genomic divergence between two closely related sweetgum species.</title>
        <authorList>
            <person name="Xu W.Q."/>
            <person name="Ren C.Q."/>
            <person name="Zhang X.Y."/>
            <person name="Comes H.P."/>
            <person name="Liu X.H."/>
            <person name="Li Y.G."/>
            <person name="Kettle C.J."/>
            <person name="Jalonen R."/>
            <person name="Gaisberger H."/>
            <person name="Ma Y.Z."/>
            <person name="Qiu Y.X."/>
        </authorList>
    </citation>
    <scope>NUCLEOTIDE SEQUENCE [LARGE SCALE GENOMIC DNA]</scope>
    <source>
        <strain evidence="3">Hangzhou</strain>
    </source>
</reference>
<dbReference type="Proteomes" id="UP001415857">
    <property type="component" value="Unassembled WGS sequence"/>
</dbReference>
<dbReference type="InterPro" id="IPR029480">
    <property type="entry name" value="Transpos_assoc"/>
</dbReference>
<feature type="region of interest" description="Disordered" evidence="1">
    <location>
        <begin position="1"/>
        <end position="21"/>
    </location>
</feature>
<evidence type="ECO:0000256" key="1">
    <source>
        <dbReference type="SAM" id="MobiDB-lite"/>
    </source>
</evidence>
<dbReference type="AlphaFoldDB" id="A0AAP0RXL8"/>
<evidence type="ECO:0000259" key="2">
    <source>
        <dbReference type="Pfam" id="PF13963"/>
    </source>
</evidence>
<accession>A0AAP0RXL8</accession>
<name>A0AAP0RXL8_LIQFO</name>